<dbReference type="AlphaFoldDB" id="A0A0P0JJ57"/>
<dbReference type="InterPro" id="IPR011990">
    <property type="entry name" value="TPR-like_helical_dom_sf"/>
</dbReference>
<protein>
    <submittedName>
        <fullName evidence="5">Putative O-linked N-acetylglucosamine transferase, SPINDLY family</fullName>
    </submittedName>
</protein>
<evidence type="ECO:0000256" key="1">
    <source>
        <dbReference type="ARBA" id="ARBA00022737"/>
    </source>
</evidence>
<dbReference type="PROSITE" id="PS50293">
    <property type="entry name" value="TPR_REGION"/>
    <property type="match status" value="1"/>
</dbReference>
<dbReference type="InterPro" id="IPR050498">
    <property type="entry name" value="Ycf3"/>
</dbReference>
<dbReference type="PROSITE" id="PS50005">
    <property type="entry name" value="TPR"/>
    <property type="match status" value="1"/>
</dbReference>
<dbReference type="RefSeq" id="WP_055036498.1">
    <property type="nucleotide sequence ID" value="NZ_AP014854.2"/>
</dbReference>
<sequence length="210" mass="23180">MAVFRCVLALLVIAAVDVPAFALELADDRVQGLREPELPPEPPKDLKRPQGRTDLDRLFSLLKRAPDRDAAKAIEARIWGQWYQSGSVTADLLMSRASAAAEAKDTDLALELLDAVVALAPDYVEGRNRRATLYYLRKDFSSALNDLAEALAREPRHFGALVGLGLIFQELGQDSQALEAFRQALALNPYLDRVPDLIEDLTAKVEGRDI</sequence>
<feature type="signal peptide" evidence="4">
    <location>
        <begin position="1"/>
        <end position="22"/>
    </location>
</feature>
<proteinExistence type="predicted"/>
<accession>A0A0P0JJ57</accession>
<dbReference type="KEGG" id="bvr:BVIR_770"/>
<reference evidence="6" key="1">
    <citation type="journal article" date="2016" name="Genome Announc.">
        <title>Revised genome sequence of the purple photosynthetic bacterium Blastochloris viridis.</title>
        <authorList>
            <person name="Liu L.N."/>
            <person name="Faulkner M."/>
            <person name="Liu X."/>
            <person name="Huang F."/>
            <person name="Darby A.C."/>
            <person name="Hall N."/>
        </authorList>
    </citation>
    <scope>NUCLEOTIDE SEQUENCE [LARGE SCALE GENOMIC DNA]</scope>
    <source>
        <strain evidence="6">ATCC 19567 / DSM 133 / F</strain>
    </source>
</reference>
<keyword evidence="5" id="KW-0808">Transferase</keyword>
<evidence type="ECO:0000256" key="2">
    <source>
        <dbReference type="ARBA" id="ARBA00022803"/>
    </source>
</evidence>
<dbReference type="PANTHER" id="PTHR44858:SF1">
    <property type="entry name" value="UDP-N-ACETYLGLUCOSAMINE--PEPTIDE N-ACETYLGLUCOSAMINYLTRANSFERASE SPINDLY-RELATED"/>
    <property type="match status" value="1"/>
</dbReference>
<evidence type="ECO:0000313" key="6">
    <source>
        <dbReference type="Proteomes" id="UP000065734"/>
    </source>
</evidence>
<dbReference type="EMBL" id="LN907867">
    <property type="protein sequence ID" value="CUU41227.1"/>
    <property type="molecule type" value="Genomic_DNA"/>
</dbReference>
<keyword evidence="1" id="KW-0677">Repeat</keyword>
<dbReference type="Gene3D" id="1.25.40.10">
    <property type="entry name" value="Tetratricopeptide repeat domain"/>
    <property type="match status" value="1"/>
</dbReference>
<evidence type="ECO:0000256" key="3">
    <source>
        <dbReference type="PROSITE-ProRule" id="PRU00339"/>
    </source>
</evidence>
<dbReference type="SUPFAM" id="SSF48452">
    <property type="entry name" value="TPR-like"/>
    <property type="match status" value="1"/>
</dbReference>
<feature type="repeat" description="TPR" evidence="3">
    <location>
        <begin position="158"/>
        <end position="191"/>
    </location>
</feature>
<evidence type="ECO:0000313" key="5">
    <source>
        <dbReference type="EMBL" id="CUU41227.1"/>
    </source>
</evidence>
<dbReference type="SMART" id="SM00028">
    <property type="entry name" value="TPR"/>
    <property type="match status" value="3"/>
</dbReference>
<gene>
    <name evidence="5" type="ORF">BVIRIDIS_02150</name>
</gene>
<keyword evidence="6" id="KW-1185">Reference proteome</keyword>
<dbReference type="STRING" id="1079.BVIR_770"/>
<dbReference type="OrthoDB" id="9815010at2"/>
<dbReference type="InterPro" id="IPR019734">
    <property type="entry name" value="TPR_rpt"/>
</dbReference>
<keyword evidence="2 3" id="KW-0802">TPR repeat</keyword>
<feature type="chain" id="PRO_5009792032" evidence="4">
    <location>
        <begin position="23"/>
        <end position="210"/>
    </location>
</feature>
<evidence type="ECO:0000256" key="4">
    <source>
        <dbReference type="SAM" id="SignalP"/>
    </source>
</evidence>
<dbReference type="Proteomes" id="UP000065734">
    <property type="component" value="Chromosome I"/>
</dbReference>
<dbReference type="GO" id="GO:0016740">
    <property type="term" value="F:transferase activity"/>
    <property type="evidence" value="ECO:0007669"/>
    <property type="project" value="UniProtKB-KW"/>
</dbReference>
<dbReference type="Pfam" id="PF13432">
    <property type="entry name" value="TPR_16"/>
    <property type="match status" value="1"/>
</dbReference>
<organism evidence="5 6">
    <name type="scientific">Blastochloris viridis</name>
    <name type="common">Rhodopseudomonas viridis</name>
    <dbReference type="NCBI Taxonomy" id="1079"/>
    <lineage>
        <taxon>Bacteria</taxon>
        <taxon>Pseudomonadati</taxon>
        <taxon>Pseudomonadota</taxon>
        <taxon>Alphaproteobacteria</taxon>
        <taxon>Hyphomicrobiales</taxon>
        <taxon>Blastochloridaceae</taxon>
        <taxon>Blastochloris</taxon>
    </lineage>
</organism>
<keyword evidence="4" id="KW-0732">Signal</keyword>
<name>A0A0P0JJ57_BLAVI</name>
<dbReference type="PANTHER" id="PTHR44858">
    <property type="entry name" value="TETRATRICOPEPTIDE REPEAT PROTEIN 6"/>
    <property type="match status" value="1"/>
</dbReference>